<organism evidence="4 5">
    <name type="scientific">Nocardia cerradoensis</name>
    <dbReference type="NCBI Taxonomy" id="85688"/>
    <lineage>
        <taxon>Bacteria</taxon>
        <taxon>Bacillati</taxon>
        <taxon>Actinomycetota</taxon>
        <taxon>Actinomycetes</taxon>
        <taxon>Mycobacteriales</taxon>
        <taxon>Nocardiaceae</taxon>
        <taxon>Nocardia</taxon>
    </lineage>
</organism>
<evidence type="ECO:0000256" key="2">
    <source>
        <dbReference type="SAM" id="MobiDB-lite"/>
    </source>
</evidence>
<keyword evidence="1" id="KW-0723">Serine/threonine-protein kinase</keyword>
<feature type="compositionally biased region" description="Pro residues" evidence="2">
    <location>
        <begin position="16"/>
        <end position="25"/>
    </location>
</feature>
<dbReference type="InterPro" id="IPR036890">
    <property type="entry name" value="HATPase_C_sf"/>
</dbReference>
<dbReference type="CDD" id="cd16936">
    <property type="entry name" value="HATPase_RsbW-like"/>
    <property type="match status" value="1"/>
</dbReference>
<comment type="caution">
    <text evidence="4">The sequence shown here is derived from an EMBL/GenBank/DDBJ whole genome shotgun (WGS) entry which is preliminary data.</text>
</comment>
<dbReference type="EMBL" id="NGAF01000005">
    <property type="protein sequence ID" value="OXR44998.1"/>
    <property type="molecule type" value="Genomic_DNA"/>
</dbReference>
<dbReference type="PANTHER" id="PTHR35526:SF3">
    <property type="entry name" value="ANTI-SIGMA-F FACTOR RSBW"/>
    <property type="match status" value="1"/>
</dbReference>
<feature type="domain" description="Histidine kinase/HSP90-like ATPase" evidence="3">
    <location>
        <begin position="45"/>
        <end position="157"/>
    </location>
</feature>
<accession>A0A231H826</accession>
<gene>
    <name evidence="4" type="primary">rsbW_2</name>
    <name evidence="4" type="ORF">B7C42_02955</name>
</gene>
<evidence type="ECO:0000256" key="1">
    <source>
        <dbReference type="ARBA" id="ARBA00022527"/>
    </source>
</evidence>
<dbReference type="Pfam" id="PF13581">
    <property type="entry name" value="HATPase_c_2"/>
    <property type="match status" value="1"/>
</dbReference>
<protein>
    <submittedName>
        <fullName evidence="4">Serine-protein kinase RsbW</fullName>
        <ecNumber evidence="4">2.7.11.1</ecNumber>
    </submittedName>
</protein>
<dbReference type="InterPro" id="IPR003594">
    <property type="entry name" value="HATPase_dom"/>
</dbReference>
<keyword evidence="4" id="KW-0418">Kinase</keyword>
<sequence>MEIIGCDRNEDMSGFPDPPGDPAPGPAVREPHPLRVAPFEANFLSQADRIAEVRHDLRAWLERGGIGSEQIYDLLLAVDEACTNAVEHGYREGAGMVGLRAEISGSDLYLTIVDHGSWEPRAEVPDPVRGRGLAIMRALVRDVEITTGADGTRVVMRTEIVSAPTGSESTAGSDRG</sequence>
<dbReference type="GO" id="GO:0004674">
    <property type="term" value="F:protein serine/threonine kinase activity"/>
    <property type="evidence" value="ECO:0007669"/>
    <property type="project" value="UniProtKB-KW"/>
</dbReference>
<feature type="region of interest" description="Disordered" evidence="2">
    <location>
        <begin position="1"/>
        <end position="29"/>
    </location>
</feature>
<reference evidence="4 5" key="1">
    <citation type="submission" date="2017-07" db="EMBL/GenBank/DDBJ databases">
        <title>First draft Genome Sequence of Nocardia cerradoensis isolated from human infection.</title>
        <authorList>
            <person name="Carrasco G."/>
        </authorList>
    </citation>
    <scope>NUCLEOTIDE SEQUENCE [LARGE SCALE GENOMIC DNA]</scope>
    <source>
        <strain evidence="4 5">CNM20130759</strain>
    </source>
</reference>
<evidence type="ECO:0000313" key="5">
    <source>
        <dbReference type="Proteomes" id="UP000215506"/>
    </source>
</evidence>
<evidence type="ECO:0000313" key="4">
    <source>
        <dbReference type="EMBL" id="OXR44998.1"/>
    </source>
</evidence>
<dbReference type="PANTHER" id="PTHR35526">
    <property type="entry name" value="ANTI-SIGMA-F FACTOR RSBW-RELATED"/>
    <property type="match status" value="1"/>
</dbReference>
<keyword evidence="5" id="KW-1185">Reference proteome</keyword>
<feature type="compositionally biased region" description="Basic and acidic residues" evidence="2">
    <location>
        <begin position="1"/>
        <end position="11"/>
    </location>
</feature>
<dbReference type="SUPFAM" id="SSF55874">
    <property type="entry name" value="ATPase domain of HSP90 chaperone/DNA topoisomerase II/histidine kinase"/>
    <property type="match status" value="1"/>
</dbReference>
<keyword evidence="4" id="KW-0808">Transferase</keyword>
<evidence type="ECO:0000259" key="3">
    <source>
        <dbReference type="Pfam" id="PF13581"/>
    </source>
</evidence>
<dbReference type="Gene3D" id="3.30.565.10">
    <property type="entry name" value="Histidine kinase-like ATPase, C-terminal domain"/>
    <property type="match status" value="1"/>
</dbReference>
<name>A0A231H826_9NOCA</name>
<dbReference type="AlphaFoldDB" id="A0A231H826"/>
<proteinExistence type="predicted"/>
<dbReference type="InterPro" id="IPR050267">
    <property type="entry name" value="Anti-sigma-factor_SerPK"/>
</dbReference>
<dbReference type="EC" id="2.7.11.1" evidence="4"/>
<dbReference type="Proteomes" id="UP000215506">
    <property type="component" value="Unassembled WGS sequence"/>
</dbReference>